<dbReference type="GO" id="GO:0000445">
    <property type="term" value="C:THO complex part of transcription export complex"/>
    <property type="evidence" value="ECO:0007669"/>
    <property type="project" value="TreeGrafter"/>
</dbReference>
<dbReference type="PANTHER" id="PTHR13265:SF0">
    <property type="entry name" value="HPR1"/>
    <property type="match status" value="1"/>
</dbReference>
<feature type="region of interest" description="Disordered" evidence="1">
    <location>
        <begin position="299"/>
        <end position="345"/>
    </location>
</feature>
<dbReference type="PANTHER" id="PTHR13265">
    <property type="entry name" value="THO COMPLEX SUBUNIT 1"/>
    <property type="match status" value="1"/>
</dbReference>
<protein>
    <submittedName>
        <fullName evidence="2">THO complex, subunit THOC1</fullName>
    </submittedName>
</protein>
<accession>A0A5J5F4F3</accession>
<evidence type="ECO:0000313" key="3">
    <source>
        <dbReference type="Proteomes" id="UP000326924"/>
    </source>
</evidence>
<dbReference type="GO" id="GO:0006406">
    <property type="term" value="P:mRNA export from nucleus"/>
    <property type="evidence" value="ECO:0007669"/>
    <property type="project" value="TreeGrafter"/>
</dbReference>
<sequence>MDAADSIAPAAAPAETKMMPDCLEANLKDLLQAIQKPTLDPPLTVSDLKPEKLERIKPATADDFYKTSLETAHKTILYDIAVRHDPDDRAADVAFAHLLDLALIFSEMEIADNGLPFTLLEEMFDTMTIPQCERIFCYLESRIERLTTGMEGGKGKALVLLRFCNELLRRLSKAEDTIFCGRILIFLSKSFPIAERSAVNLRGDFNVDNVTIFDEMPEPEPDVMELDGVEPASEAEKEGAAAKVKSVPVQPPMSTDQLYTTFWSMQHDFADPTRLFKPENFERFKKALGATMAKFKEADEEALQSTGGATKNDAGGPAKSAEEKRATAAVAGEKRKRLDDDNGDDLRGGFNPKYLTSRELFELELGSSAQLYSTSIAVRLQTRGLGSWISDLTFRRNVLVQAMVLLDFLLSLTSASKEKISGFTHVNRGVQYNFTLSPEDEAWAMKTKDQISLSLQPNTIGRLFMRLINTVLTREQNWVQWKVEGCHGFDLAPLPSSEFQDAKSKAVNHCKAERPFPYVMGTPTLNRLWQDTGKHLQIDDLEDEDRRRVPSIDSFRDGVDKDLEDLKDAMLPADIEEGQNAIQTKTWKALRLAAQTKFHLFNRFDDRFDESRNDLQMLVDVEAKANEEQKARQAQAPKSSA</sequence>
<dbReference type="InterPro" id="IPR021861">
    <property type="entry name" value="THO_THOC1"/>
</dbReference>
<evidence type="ECO:0000256" key="1">
    <source>
        <dbReference type="SAM" id="MobiDB-lite"/>
    </source>
</evidence>
<dbReference type="Pfam" id="PF11957">
    <property type="entry name" value="efThoc1"/>
    <property type="match status" value="1"/>
</dbReference>
<name>A0A5J5F4F3_9PEZI</name>
<dbReference type="Proteomes" id="UP000326924">
    <property type="component" value="Unassembled WGS sequence"/>
</dbReference>
<dbReference type="InParanoid" id="A0A5J5F4F3"/>
<evidence type="ECO:0000313" key="2">
    <source>
        <dbReference type="EMBL" id="KAA8910679.1"/>
    </source>
</evidence>
<comment type="caution">
    <text evidence="2">The sequence shown here is derived from an EMBL/GenBank/DDBJ whole genome shotgun (WGS) entry which is preliminary data.</text>
</comment>
<keyword evidence="3" id="KW-1185">Reference proteome</keyword>
<gene>
    <name evidence="2" type="ORF">FN846DRAFT_888221</name>
</gene>
<dbReference type="OrthoDB" id="10257415at2759"/>
<organism evidence="2 3">
    <name type="scientific">Sphaerosporella brunnea</name>
    <dbReference type="NCBI Taxonomy" id="1250544"/>
    <lineage>
        <taxon>Eukaryota</taxon>
        <taxon>Fungi</taxon>
        <taxon>Dikarya</taxon>
        <taxon>Ascomycota</taxon>
        <taxon>Pezizomycotina</taxon>
        <taxon>Pezizomycetes</taxon>
        <taxon>Pezizales</taxon>
        <taxon>Pyronemataceae</taxon>
        <taxon>Sphaerosporella</taxon>
    </lineage>
</organism>
<dbReference type="AlphaFoldDB" id="A0A5J5F4F3"/>
<proteinExistence type="predicted"/>
<dbReference type="EMBL" id="VXIS01000043">
    <property type="protein sequence ID" value="KAA8910679.1"/>
    <property type="molecule type" value="Genomic_DNA"/>
</dbReference>
<reference evidence="2 3" key="1">
    <citation type="submission" date="2019-09" db="EMBL/GenBank/DDBJ databases">
        <title>Draft genome of the ectomycorrhizal ascomycete Sphaerosporella brunnea.</title>
        <authorList>
            <consortium name="DOE Joint Genome Institute"/>
            <person name="Benucci G.M."/>
            <person name="Marozzi G."/>
            <person name="Antonielli L."/>
            <person name="Sanchez S."/>
            <person name="Marco P."/>
            <person name="Wang X."/>
            <person name="Falini L.B."/>
            <person name="Barry K."/>
            <person name="Haridas S."/>
            <person name="Lipzen A."/>
            <person name="Labutti K."/>
            <person name="Grigoriev I.V."/>
            <person name="Murat C."/>
            <person name="Martin F."/>
            <person name="Albertini E."/>
            <person name="Donnini D."/>
            <person name="Bonito G."/>
        </authorList>
    </citation>
    <scope>NUCLEOTIDE SEQUENCE [LARGE SCALE GENOMIC DNA]</scope>
    <source>
        <strain evidence="2 3">Sb_GMNB300</strain>
    </source>
</reference>
<feature type="compositionally biased region" description="Basic and acidic residues" evidence="1">
    <location>
        <begin position="320"/>
        <end position="345"/>
    </location>
</feature>